<evidence type="ECO:0000313" key="4">
    <source>
        <dbReference type="Proteomes" id="UP000317369"/>
    </source>
</evidence>
<dbReference type="RefSeq" id="WP_145080543.1">
    <property type="nucleotide sequence ID" value="NZ_CP036425.1"/>
</dbReference>
<dbReference type="Gene3D" id="3.30.360.10">
    <property type="entry name" value="Dihydrodipicolinate Reductase, domain 2"/>
    <property type="match status" value="1"/>
</dbReference>
<keyword evidence="4" id="KW-1185">Reference proteome</keyword>
<dbReference type="KEGG" id="pcor:KS4_34250"/>
<proteinExistence type="predicted"/>
<dbReference type="PANTHER" id="PTHR43708:SF8">
    <property type="entry name" value="OXIDOREDUCTASE"/>
    <property type="match status" value="1"/>
</dbReference>
<keyword evidence="3" id="KW-0560">Oxidoreductase</keyword>
<reference evidence="3 4" key="1">
    <citation type="submission" date="2019-02" db="EMBL/GenBank/DDBJ databases">
        <title>Deep-cultivation of Planctomycetes and their phenomic and genomic characterization uncovers novel biology.</title>
        <authorList>
            <person name="Wiegand S."/>
            <person name="Jogler M."/>
            <person name="Boedeker C."/>
            <person name="Pinto D."/>
            <person name="Vollmers J."/>
            <person name="Rivas-Marin E."/>
            <person name="Kohn T."/>
            <person name="Peeters S.H."/>
            <person name="Heuer A."/>
            <person name="Rast P."/>
            <person name="Oberbeckmann S."/>
            <person name="Bunk B."/>
            <person name="Jeske O."/>
            <person name="Meyerdierks A."/>
            <person name="Storesund J.E."/>
            <person name="Kallscheuer N."/>
            <person name="Luecker S."/>
            <person name="Lage O.M."/>
            <person name="Pohl T."/>
            <person name="Merkel B.J."/>
            <person name="Hornburger P."/>
            <person name="Mueller R.-W."/>
            <person name="Bruemmer F."/>
            <person name="Labrenz M."/>
            <person name="Spormann A.M."/>
            <person name="Op den Camp H."/>
            <person name="Overmann J."/>
            <person name="Amann R."/>
            <person name="Jetten M.S.M."/>
            <person name="Mascher T."/>
            <person name="Medema M.H."/>
            <person name="Devos D.P."/>
            <person name="Kaster A.-K."/>
            <person name="Ovreas L."/>
            <person name="Rohde M."/>
            <person name="Galperin M.Y."/>
            <person name="Jogler C."/>
        </authorList>
    </citation>
    <scope>NUCLEOTIDE SEQUENCE [LARGE SCALE GENOMIC DNA]</scope>
    <source>
        <strain evidence="3 4">KS4</strain>
    </source>
</reference>
<protein>
    <submittedName>
        <fullName evidence="3">Oxidoreductase YteT</fullName>
        <ecNumber evidence="3">1.-.-.-</ecNumber>
    </submittedName>
</protein>
<dbReference type="OrthoDB" id="9781031at2"/>
<evidence type="ECO:0000259" key="1">
    <source>
        <dbReference type="Pfam" id="PF01408"/>
    </source>
</evidence>
<dbReference type="Pfam" id="PF01408">
    <property type="entry name" value="GFO_IDH_MocA"/>
    <property type="match status" value="1"/>
</dbReference>
<feature type="domain" description="Gfo/Idh/MocA-like oxidoreductase C-terminal" evidence="2">
    <location>
        <begin position="134"/>
        <end position="370"/>
    </location>
</feature>
<dbReference type="EMBL" id="CP036425">
    <property type="protein sequence ID" value="QDU35344.1"/>
    <property type="molecule type" value="Genomic_DNA"/>
</dbReference>
<dbReference type="InterPro" id="IPR051317">
    <property type="entry name" value="Gfo/Idh/MocA_oxidoreduct"/>
</dbReference>
<feature type="domain" description="Gfo/Idh/MocA-like oxidoreductase N-terminal" evidence="1">
    <location>
        <begin position="3"/>
        <end position="122"/>
    </location>
</feature>
<evidence type="ECO:0000259" key="2">
    <source>
        <dbReference type="Pfam" id="PF02894"/>
    </source>
</evidence>
<dbReference type="EC" id="1.-.-.-" evidence="3"/>
<accession>A0A517YYN2</accession>
<dbReference type="GO" id="GO:0000166">
    <property type="term" value="F:nucleotide binding"/>
    <property type="evidence" value="ECO:0007669"/>
    <property type="project" value="InterPro"/>
</dbReference>
<dbReference type="InterPro" id="IPR004104">
    <property type="entry name" value="Gfo/Idh/MocA-like_OxRdtase_C"/>
</dbReference>
<dbReference type="Proteomes" id="UP000317369">
    <property type="component" value="Chromosome"/>
</dbReference>
<organism evidence="3 4">
    <name type="scientific">Poriferisphaera corsica</name>
    <dbReference type="NCBI Taxonomy" id="2528020"/>
    <lineage>
        <taxon>Bacteria</taxon>
        <taxon>Pseudomonadati</taxon>
        <taxon>Planctomycetota</taxon>
        <taxon>Phycisphaerae</taxon>
        <taxon>Phycisphaerales</taxon>
        <taxon>Phycisphaeraceae</taxon>
        <taxon>Poriferisphaera</taxon>
    </lineage>
</organism>
<dbReference type="SUPFAM" id="SSF55347">
    <property type="entry name" value="Glyceraldehyde-3-phosphate dehydrogenase-like, C-terminal domain"/>
    <property type="match status" value="1"/>
</dbReference>
<name>A0A517YYN2_9BACT</name>
<dbReference type="PANTHER" id="PTHR43708">
    <property type="entry name" value="CONSERVED EXPRESSED OXIDOREDUCTASE (EUROFUNG)"/>
    <property type="match status" value="1"/>
</dbReference>
<dbReference type="Gene3D" id="3.40.50.720">
    <property type="entry name" value="NAD(P)-binding Rossmann-like Domain"/>
    <property type="match status" value="1"/>
</dbReference>
<evidence type="ECO:0000313" key="3">
    <source>
        <dbReference type="EMBL" id="QDU35344.1"/>
    </source>
</evidence>
<gene>
    <name evidence="3" type="primary">yteT_3</name>
    <name evidence="3" type="ORF">KS4_34250</name>
</gene>
<dbReference type="Pfam" id="PF02894">
    <property type="entry name" value="GFO_IDH_MocA_C"/>
    <property type="match status" value="1"/>
</dbReference>
<dbReference type="GO" id="GO:0016491">
    <property type="term" value="F:oxidoreductase activity"/>
    <property type="evidence" value="ECO:0007669"/>
    <property type="project" value="UniProtKB-KW"/>
</dbReference>
<dbReference type="SUPFAM" id="SSF51735">
    <property type="entry name" value="NAD(P)-binding Rossmann-fold domains"/>
    <property type="match status" value="1"/>
</dbReference>
<dbReference type="InterPro" id="IPR000683">
    <property type="entry name" value="Gfo/Idh/MocA-like_OxRdtase_N"/>
</dbReference>
<sequence>MLKLAVIGAGGRGEISKLAHKPDEGSSLIALCDTREEAFACYTELLGDQVDTYSDYREVLKRDDIDAVIIATPDDLHEEHAIAALQAGKGVYLEKPLAITIEGCDRILQTAKDTGMKLYVGHNMRFFPVMQKMREIIESGRIGEVQAIWCRHFIAYGGDAYFKDWHSERKHTTGLLLQKGAHDIDVIHYLAGSHTVRTVGMGMLSVYDKVEDRRSADEPGDARIDESNWPPLSQTGISPVIDVEDHSMVMMQLASGAQASYMQCHYSPDDVRNYTVIGTKGRIENIGDHSTEEKIAKVRVWESRKGFSEFGDEEIALPAKDGTHGGADPMILDDFVRYMKTGERIGAEPWDARQAVAVGCLASESLRNGNVPKDVPGFGG</sequence>
<dbReference type="AlphaFoldDB" id="A0A517YYN2"/>
<dbReference type="InterPro" id="IPR036291">
    <property type="entry name" value="NAD(P)-bd_dom_sf"/>
</dbReference>